<evidence type="ECO:0000256" key="1">
    <source>
        <dbReference type="SAM" id="MobiDB-lite"/>
    </source>
</evidence>
<evidence type="ECO:0000259" key="2">
    <source>
        <dbReference type="Pfam" id="PF00078"/>
    </source>
</evidence>
<keyword evidence="4" id="KW-1185">Reference proteome</keyword>
<dbReference type="Pfam" id="PF00078">
    <property type="entry name" value="RVT_1"/>
    <property type="match status" value="1"/>
</dbReference>
<feature type="compositionally biased region" description="Basic and acidic residues" evidence="1">
    <location>
        <begin position="211"/>
        <end position="226"/>
    </location>
</feature>
<dbReference type="InterPro" id="IPR000477">
    <property type="entry name" value="RT_dom"/>
</dbReference>
<feature type="region of interest" description="Disordered" evidence="1">
    <location>
        <begin position="25"/>
        <end position="50"/>
    </location>
</feature>
<dbReference type="InterPro" id="IPR043128">
    <property type="entry name" value="Rev_trsase/Diguanyl_cyclase"/>
</dbReference>
<dbReference type="EMBL" id="JACGWL010000013">
    <property type="protein sequence ID" value="KAK4389425.1"/>
    <property type="molecule type" value="Genomic_DNA"/>
</dbReference>
<dbReference type="Gene3D" id="3.30.70.270">
    <property type="match status" value="1"/>
</dbReference>
<dbReference type="InterPro" id="IPR053134">
    <property type="entry name" value="RNA-dir_DNA_polymerase"/>
</dbReference>
<feature type="compositionally biased region" description="Basic and acidic residues" evidence="1">
    <location>
        <begin position="161"/>
        <end position="180"/>
    </location>
</feature>
<reference evidence="3" key="2">
    <citation type="journal article" date="2024" name="Plant">
        <title>Genomic evolution and insights into agronomic trait innovations of Sesamum species.</title>
        <authorList>
            <person name="Miao H."/>
            <person name="Wang L."/>
            <person name="Qu L."/>
            <person name="Liu H."/>
            <person name="Sun Y."/>
            <person name="Le M."/>
            <person name="Wang Q."/>
            <person name="Wei S."/>
            <person name="Zheng Y."/>
            <person name="Lin W."/>
            <person name="Duan Y."/>
            <person name="Cao H."/>
            <person name="Xiong S."/>
            <person name="Wang X."/>
            <person name="Wei L."/>
            <person name="Li C."/>
            <person name="Ma Q."/>
            <person name="Ju M."/>
            <person name="Zhao R."/>
            <person name="Li G."/>
            <person name="Mu C."/>
            <person name="Tian Q."/>
            <person name="Mei H."/>
            <person name="Zhang T."/>
            <person name="Gao T."/>
            <person name="Zhang H."/>
        </authorList>
    </citation>
    <scope>NUCLEOTIDE SEQUENCE</scope>
    <source>
        <strain evidence="3">K16</strain>
    </source>
</reference>
<dbReference type="InterPro" id="IPR043502">
    <property type="entry name" value="DNA/RNA_pol_sf"/>
</dbReference>
<feature type="domain" description="Reverse transcriptase" evidence="2">
    <location>
        <begin position="256"/>
        <end position="384"/>
    </location>
</feature>
<evidence type="ECO:0000313" key="3">
    <source>
        <dbReference type="EMBL" id="KAK4389425.1"/>
    </source>
</evidence>
<dbReference type="CDD" id="cd01647">
    <property type="entry name" value="RT_LTR"/>
    <property type="match status" value="1"/>
</dbReference>
<name>A0AAE1W9T7_9LAMI</name>
<protein>
    <submittedName>
        <fullName evidence="3">Retrovirus-related Pol polyprotein from transposon opus</fullName>
    </submittedName>
</protein>
<organism evidence="3 4">
    <name type="scientific">Sesamum angolense</name>
    <dbReference type="NCBI Taxonomy" id="2727404"/>
    <lineage>
        <taxon>Eukaryota</taxon>
        <taxon>Viridiplantae</taxon>
        <taxon>Streptophyta</taxon>
        <taxon>Embryophyta</taxon>
        <taxon>Tracheophyta</taxon>
        <taxon>Spermatophyta</taxon>
        <taxon>Magnoliopsida</taxon>
        <taxon>eudicotyledons</taxon>
        <taxon>Gunneridae</taxon>
        <taxon>Pentapetalae</taxon>
        <taxon>asterids</taxon>
        <taxon>lamiids</taxon>
        <taxon>Lamiales</taxon>
        <taxon>Pedaliaceae</taxon>
        <taxon>Sesamum</taxon>
    </lineage>
</organism>
<comment type="caution">
    <text evidence="3">The sequence shown here is derived from an EMBL/GenBank/DDBJ whole genome shotgun (WGS) entry which is preliminary data.</text>
</comment>
<feature type="region of interest" description="Disordered" evidence="1">
    <location>
        <begin position="161"/>
        <end position="248"/>
    </location>
</feature>
<proteinExistence type="predicted"/>
<reference evidence="3" key="1">
    <citation type="submission" date="2020-06" db="EMBL/GenBank/DDBJ databases">
        <authorList>
            <person name="Li T."/>
            <person name="Hu X."/>
            <person name="Zhang T."/>
            <person name="Song X."/>
            <person name="Zhang H."/>
            <person name="Dai N."/>
            <person name="Sheng W."/>
            <person name="Hou X."/>
            <person name="Wei L."/>
        </authorList>
    </citation>
    <scope>NUCLEOTIDE SEQUENCE</scope>
    <source>
        <strain evidence="3">K16</strain>
        <tissue evidence="3">Leaf</tissue>
    </source>
</reference>
<dbReference type="Gene3D" id="3.10.10.10">
    <property type="entry name" value="HIV Type 1 Reverse Transcriptase, subunit A, domain 1"/>
    <property type="match status" value="1"/>
</dbReference>
<accession>A0AAE1W9T7</accession>
<dbReference type="Proteomes" id="UP001289374">
    <property type="component" value="Unassembled WGS sequence"/>
</dbReference>
<gene>
    <name evidence="3" type="ORF">Sango_2279500</name>
</gene>
<dbReference type="SUPFAM" id="SSF56672">
    <property type="entry name" value="DNA/RNA polymerases"/>
    <property type="match status" value="1"/>
</dbReference>
<dbReference type="PANTHER" id="PTHR24559:SF430">
    <property type="entry name" value="RNA-DIRECTED DNA POLYMERASE"/>
    <property type="match status" value="1"/>
</dbReference>
<sequence length="413" mass="46139">MTVEEYVCWEKAIGTGPYLKFEADRDKNLKNPSPEIPARNAPGSSIMGKVEVNDPPRNDVIRMIAGGPIGGDSQRTRKTQVREAYGTLAREVMEVEPANDAPLIQFDKEERRGPRKGNDALVITALLANYEIERVFIDSGSSTDILFGEARKYYVESIKRGKKRGTEEPPETKDPNKQGKDPVPSPEPDEETSATVQPLEELLTIELAPGESREGYENRIQDDRNGPKSSNQLSSKEQRYLCVDSPGLGGDRPRIDQLVDSMSGCELLNMMEASQGYHQIMLPPEDHKRASFITSYGTFYYVAMLFGLKNAGATYQRLVDKIFRPQLGRNMEVYVDDILVKNKEARSHVEDLEETFAVLRKYNLKLNPGNCEFGVSGGLFLGFMVTQRGIEANPTKIKAILDMRPPASINEAQ</sequence>
<dbReference type="AlphaFoldDB" id="A0AAE1W9T7"/>
<dbReference type="PANTHER" id="PTHR24559">
    <property type="entry name" value="TRANSPOSON TY3-I GAG-POL POLYPROTEIN"/>
    <property type="match status" value="1"/>
</dbReference>
<evidence type="ECO:0000313" key="4">
    <source>
        <dbReference type="Proteomes" id="UP001289374"/>
    </source>
</evidence>